<dbReference type="Proteomes" id="UP001501509">
    <property type="component" value="Unassembled WGS sequence"/>
</dbReference>
<dbReference type="EMBL" id="BAAATD010000013">
    <property type="protein sequence ID" value="GAA2626826.1"/>
    <property type="molecule type" value="Genomic_DNA"/>
</dbReference>
<comment type="caution">
    <text evidence="1">The sequence shown here is derived from an EMBL/GenBank/DDBJ whole genome shotgun (WGS) entry which is preliminary data.</text>
</comment>
<organism evidence="1 2">
    <name type="scientific">Actinomadura fulvescens</name>
    <dbReference type="NCBI Taxonomy" id="46160"/>
    <lineage>
        <taxon>Bacteria</taxon>
        <taxon>Bacillati</taxon>
        <taxon>Actinomycetota</taxon>
        <taxon>Actinomycetes</taxon>
        <taxon>Streptosporangiales</taxon>
        <taxon>Thermomonosporaceae</taxon>
        <taxon>Actinomadura</taxon>
    </lineage>
</organism>
<accession>A0ABN3QIA4</accession>
<sequence length="56" mass="6062">MAVTVNGNVVRLEEQPPDDRTWKVTFTTSGTLTLNGITFRGADAQGPAVVLTVRYP</sequence>
<protein>
    <submittedName>
        <fullName evidence="1">Uncharacterized protein</fullName>
    </submittedName>
</protein>
<evidence type="ECO:0000313" key="1">
    <source>
        <dbReference type="EMBL" id="GAA2626826.1"/>
    </source>
</evidence>
<reference evidence="1 2" key="1">
    <citation type="journal article" date="2019" name="Int. J. Syst. Evol. Microbiol.">
        <title>The Global Catalogue of Microorganisms (GCM) 10K type strain sequencing project: providing services to taxonomists for standard genome sequencing and annotation.</title>
        <authorList>
            <consortium name="The Broad Institute Genomics Platform"/>
            <consortium name="The Broad Institute Genome Sequencing Center for Infectious Disease"/>
            <person name="Wu L."/>
            <person name="Ma J."/>
        </authorList>
    </citation>
    <scope>NUCLEOTIDE SEQUENCE [LARGE SCALE GENOMIC DNA]</scope>
    <source>
        <strain evidence="1 2">JCM 6833</strain>
    </source>
</reference>
<gene>
    <name evidence="1" type="ORF">GCM10010411_74790</name>
</gene>
<keyword evidence="2" id="KW-1185">Reference proteome</keyword>
<name>A0ABN3QIA4_9ACTN</name>
<proteinExistence type="predicted"/>
<evidence type="ECO:0000313" key="2">
    <source>
        <dbReference type="Proteomes" id="UP001501509"/>
    </source>
</evidence>